<organism evidence="5 6">
    <name type="scientific">Candidatus Iainarchaeum sp</name>
    <dbReference type="NCBI Taxonomy" id="3101447"/>
    <lineage>
        <taxon>Archaea</taxon>
        <taxon>Candidatus Iainarchaeota</taxon>
        <taxon>Candidatus Iainarchaeia</taxon>
        <taxon>Candidatus Iainarchaeales</taxon>
        <taxon>Candidatus Iainarchaeaceae</taxon>
        <taxon>Candidatus Iainarchaeum</taxon>
    </lineage>
</organism>
<evidence type="ECO:0000256" key="2">
    <source>
        <dbReference type="ARBA" id="ARBA00022980"/>
    </source>
</evidence>
<accession>A0A8T4LEA0</accession>
<dbReference type="GO" id="GO:0006412">
    <property type="term" value="P:translation"/>
    <property type="evidence" value="ECO:0007669"/>
    <property type="project" value="InterPro"/>
</dbReference>
<evidence type="ECO:0000313" key="6">
    <source>
        <dbReference type="Proteomes" id="UP000675968"/>
    </source>
</evidence>
<name>A0A8T4LEA0_9ARCH</name>
<dbReference type="InterPro" id="IPR036401">
    <property type="entry name" value="Ribosomal_eS17_sf"/>
</dbReference>
<reference evidence="5" key="1">
    <citation type="submission" date="2021-03" db="EMBL/GenBank/DDBJ databases">
        <authorList>
            <person name="Jaffe A."/>
        </authorList>
    </citation>
    <scope>NUCLEOTIDE SEQUENCE</scope>
    <source>
        <strain evidence="5">RIFCSPLOWO2_01_FULL_AR10_48_17</strain>
    </source>
</reference>
<protein>
    <recommendedName>
        <fullName evidence="4">30S ribosomal protein S17e</fullName>
    </recommendedName>
</protein>
<keyword evidence="2 5" id="KW-0689">Ribosomal protein</keyword>
<comment type="caution">
    <text evidence="5">The sequence shown here is derived from an EMBL/GenBank/DDBJ whole genome shotgun (WGS) entry which is preliminary data.</text>
</comment>
<evidence type="ECO:0000256" key="1">
    <source>
        <dbReference type="ARBA" id="ARBA00010444"/>
    </source>
</evidence>
<sequence length="65" mass="7473">MGKAVPKGLKSKAEFLLSQFDDKFSVDFEKNKEVFNELKIPLTKVNRNILLGYITRQRKRKAASS</sequence>
<dbReference type="AlphaFoldDB" id="A0A8T4LEA0"/>
<gene>
    <name evidence="5" type="ORF">J4215_01430</name>
</gene>
<dbReference type="Pfam" id="PF00833">
    <property type="entry name" value="Ribosomal_S17e"/>
    <property type="match status" value="1"/>
</dbReference>
<reference evidence="5" key="2">
    <citation type="submission" date="2021-05" db="EMBL/GenBank/DDBJ databases">
        <title>Protein family content uncovers lineage relationships and bacterial pathway maintenance mechanisms in DPANN archaea.</title>
        <authorList>
            <person name="Castelle C.J."/>
            <person name="Meheust R."/>
            <person name="Jaffe A.L."/>
            <person name="Seitz K."/>
            <person name="Gong X."/>
            <person name="Baker B.J."/>
            <person name="Banfield J.F."/>
        </authorList>
    </citation>
    <scope>NUCLEOTIDE SEQUENCE</scope>
    <source>
        <strain evidence="5">RIFCSPLOWO2_01_FULL_AR10_48_17</strain>
    </source>
</reference>
<dbReference type="GO" id="GO:1990904">
    <property type="term" value="C:ribonucleoprotein complex"/>
    <property type="evidence" value="ECO:0007669"/>
    <property type="project" value="UniProtKB-KW"/>
</dbReference>
<evidence type="ECO:0000256" key="3">
    <source>
        <dbReference type="ARBA" id="ARBA00023274"/>
    </source>
</evidence>
<dbReference type="Gene3D" id="1.10.60.20">
    <property type="entry name" value="Ribosomal protein S17e-like"/>
    <property type="match status" value="1"/>
</dbReference>
<proteinExistence type="inferred from homology"/>
<dbReference type="Proteomes" id="UP000675968">
    <property type="component" value="Unassembled WGS sequence"/>
</dbReference>
<dbReference type="EMBL" id="JAGVWC010000008">
    <property type="protein sequence ID" value="MBS3061226.1"/>
    <property type="molecule type" value="Genomic_DNA"/>
</dbReference>
<dbReference type="SUPFAM" id="SSF116820">
    <property type="entry name" value="Rps17e-like"/>
    <property type="match status" value="1"/>
</dbReference>
<evidence type="ECO:0000256" key="4">
    <source>
        <dbReference type="ARBA" id="ARBA00035394"/>
    </source>
</evidence>
<evidence type="ECO:0000313" key="5">
    <source>
        <dbReference type="EMBL" id="MBS3061226.1"/>
    </source>
</evidence>
<keyword evidence="3" id="KW-0687">Ribonucleoprotein</keyword>
<dbReference type="InterPro" id="IPR001210">
    <property type="entry name" value="Ribosomal_eS17"/>
</dbReference>
<comment type="similarity">
    <text evidence="1">Belongs to the eukaryotic ribosomal protein eS17 family.</text>
</comment>
<dbReference type="GO" id="GO:0005840">
    <property type="term" value="C:ribosome"/>
    <property type="evidence" value="ECO:0007669"/>
    <property type="project" value="UniProtKB-KW"/>
</dbReference>
<dbReference type="GO" id="GO:0003735">
    <property type="term" value="F:structural constituent of ribosome"/>
    <property type="evidence" value="ECO:0007669"/>
    <property type="project" value="InterPro"/>
</dbReference>